<protein>
    <submittedName>
        <fullName evidence="2">UBX domain-containing protein</fullName>
    </submittedName>
</protein>
<organism evidence="2 3">
    <name type="scientific">Caenorhabditis elegans</name>
    <dbReference type="NCBI Taxonomy" id="6239"/>
    <lineage>
        <taxon>Eukaryota</taxon>
        <taxon>Metazoa</taxon>
        <taxon>Ecdysozoa</taxon>
        <taxon>Nematoda</taxon>
        <taxon>Chromadorea</taxon>
        <taxon>Rhabditida</taxon>
        <taxon>Rhabditina</taxon>
        <taxon>Rhabditomorpha</taxon>
        <taxon>Rhabditoidea</taxon>
        <taxon>Rhabditidae</taxon>
        <taxon>Peloderinae</taxon>
        <taxon>Caenorhabditis</taxon>
    </lineage>
</organism>
<dbReference type="AlphaFoldDB" id="U4PAW3"/>
<dbReference type="AGR" id="WB:WBGene00022381"/>
<dbReference type="GeneID" id="177057"/>
<dbReference type="SUPFAM" id="SSF54236">
    <property type="entry name" value="Ubiquitin-like"/>
    <property type="match status" value="1"/>
</dbReference>
<feature type="domain" description="UBX" evidence="1">
    <location>
        <begin position="5"/>
        <end position="36"/>
    </location>
</feature>
<reference evidence="2 3" key="1">
    <citation type="journal article" date="1998" name="Science">
        <title>Genome sequence of the nematode C. elegans: a platform for investigating biology.</title>
        <authorList>
            <consortium name="The C. elegans sequencing consortium"/>
            <person name="Sulson J.E."/>
            <person name="Waterston R."/>
        </authorList>
    </citation>
    <scope>NUCLEOTIDE SEQUENCE [LARGE SCALE GENOMIC DNA]</scope>
    <source>
        <strain evidence="2 3">Bristol N2</strain>
    </source>
</reference>
<keyword evidence="5" id="KW-1267">Proteomics identification</keyword>
<dbReference type="RefSeq" id="NP_001368223.1">
    <property type="nucleotide sequence ID" value="NM_001380106.1"/>
</dbReference>
<dbReference type="WormBase" id="Y94H6A.9c">
    <property type="protein sequence ID" value="CE49048"/>
    <property type="gene ID" value="WBGene00022381"/>
    <property type="gene designation" value="ubxn-2"/>
</dbReference>
<dbReference type="Bgee" id="WBGene00022381">
    <property type="expression patterns" value="Expressed in germ line (C elegans) and 4 other cell types or tissues"/>
</dbReference>
<accession>U4PAW3</accession>
<evidence type="ECO:0000313" key="2">
    <source>
        <dbReference type="EMBL" id="CDH93021.1"/>
    </source>
</evidence>
<dbReference type="EMBL" id="BX284604">
    <property type="protein sequence ID" value="CDH93021.1"/>
    <property type="molecule type" value="Genomic_DNA"/>
</dbReference>
<dbReference type="Pfam" id="PF00789">
    <property type="entry name" value="UBX"/>
    <property type="match status" value="1"/>
</dbReference>
<evidence type="ECO:0000313" key="3">
    <source>
        <dbReference type="Proteomes" id="UP000001940"/>
    </source>
</evidence>
<keyword evidence="3" id="KW-1185">Reference proteome</keyword>
<dbReference type="Gene3D" id="3.10.20.90">
    <property type="entry name" value="Phosphatidylinositol 3-kinase Catalytic Subunit, Chain A, domain 1"/>
    <property type="match status" value="1"/>
</dbReference>
<dbReference type="Proteomes" id="UP000001940">
    <property type="component" value="Chromosome IV"/>
</dbReference>
<evidence type="ECO:0007829" key="5">
    <source>
        <dbReference type="PeptideAtlas" id="U4PAW3"/>
    </source>
</evidence>
<evidence type="ECO:0000259" key="1">
    <source>
        <dbReference type="Pfam" id="PF00789"/>
    </source>
</evidence>
<sequence length="43" mass="4785">MIYAPFQMMAAYPPKPFEDESQTLKDANVLNSVVAVKILPTTN</sequence>
<dbReference type="ExpressionAtlas" id="U4PAW3">
    <property type="expression patterns" value="baseline and differential"/>
</dbReference>
<name>U4PAW3_CAEEL</name>
<dbReference type="SMR" id="U4PAW3"/>
<dbReference type="HOGENOM" id="CLU_029402_1_0_1"/>
<proteinExistence type="evidence at protein level"/>
<dbReference type="InterPro" id="IPR001012">
    <property type="entry name" value="UBX_dom"/>
</dbReference>
<dbReference type="InterPro" id="IPR029071">
    <property type="entry name" value="Ubiquitin-like_domsf"/>
</dbReference>
<dbReference type="CTD" id="177057"/>
<dbReference type="OrthoDB" id="274641at2759"/>
<gene>
    <name evidence="2 4" type="primary">ubxn-2</name>
    <name evidence="2" type="ORF">CELE_Y94H6A.9</name>
    <name evidence="4" type="ORF">Y94H6A.9</name>
</gene>
<evidence type="ECO:0000313" key="4">
    <source>
        <dbReference type="WormBase" id="Y94H6A.9c"/>
    </source>
</evidence>
<dbReference type="PeptideAtlas" id="U4PAW3"/>